<evidence type="ECO:0000313" key="2">
    <source>
        <dbReference type="Proteomes" id="UP000289411"/>
    </source>
</evidence>
<protein>
    <submittedName>
        <fullName evidence="1">DUF2891 domain-containing protein</fullName>
    </submittedName>
</protein>
<gene>
    <name evidence="1" type="ORF">D3272_20030</name>
</gene>
<dbReference type="EMBL" id="QYBC01000018">
    <property type="protein sequence ID" value="RYB02688.1"/>
    <property type="molecule type" value="Genomic_DNA"/>
</dbReference>
<reference evidence="1 2" key="1">
    <citation type="submission" date="2018-09" db="EMBL/GenBank/DDBJ databases">
        <authorList>
            <person name="Grouzdev D.S."/>
            <person name="Krutkina M.S."/>
        </authorList>
    </citation>
    <scope>NUCLEOTIDE SEQUENCE [LARGE SCALE GENOMIC DNA]</scope>
    <source>
        <strain evidence="1 2">RmlP001</strain>
    </source>
</reference>
<keyword evidence="2" id="KW-1185">Reference proteome</keyword>
<accession>A0A4Q2R880</accession>
<dbReference type="AlphaFoldDB" id="A0A4Q2R880"/>
<sequence>MRQVLTETRAADFARIALGHVEREFPNKLDHVLDGPGDARTPSELHPVFYGSFDWHSCVHGYWMLARLLARFPGMAPAGEIRALFDRQFTAPKLAAELAYLDRPTSRGFERPYGWAWLLKLAAELRRLDDARDGGWGVAVAPLAEAFADRFLAFLPKATYPIRTGTHSSFAFALALARDYAVATGDDEFLGLLWQKAVDWYGNDRDCQAWEPDGDAFLSPALMEAECMRRLLPEGQWRPWFDAFLPGITARRPETLFRPAAVSDRSDGKIAHLDGLNVSRAWCWRGLASGLPEGDPRRAVMEEAADTHLAAALGEVAGDYMGEHWLASFAVLALDG</sequence>
<dbReference type="RefSeq" id="WP_129220986.1">
    <property type="nucleotide sequence ID" value="NZ_QYBC01000018.1"/>
</dbReference>
<evidence type="ECO:0000313" key="1">
    <source>
        <dbReference type="EMBL" id="RYB02688.1"/>
    </source>
</evidence>
<organism evidence="1 2">
    <name type="scientific">Lichenibacterium ramalinae</name>
    <dbReference type="NCBI Taxonomy" id="2316527"/>
    <lineage>
        <taxon>Bacteria</taxon>
        <taxon>Pseudomonadati</taxon>
        <taxon>Pseudomonadota</taxon>
        <taxon>Alphaproteobacteria</taxon>
        <taxon>Hyphomicrobiales</taxon>
        <taxon>Lichenihabitantaceae</taxon>
        <taxon>Lichenibacterium</taxon>
    </lineage>
</organism>
<dbReference type="Pfam" id="PF11199">
    <property type="entry name" value="DUF2891"/>
    <property type="match status" value="1"/>
</dbReference>
<comment type="caution">
    <text evidence="1">The sequence shown here is derived from an EMBL/GenBank/DDBJ whole genome shotgun (WGS) entry which is preliminary data.</text>
</comment>
<reference evidence="1 2" key="2">
    <citation type="submission" date="2019-02" db="EMBL/GenBank/DDBJ databases">
        <title>'Lichenibacterium ramalinii' gen. nov. sp. nov., 'Lichenibacterium minor' gen. nov. sp. nov.</title>
        <authorList>
            <person name="Pankratov T."/>
        </authorList>
    </citation>
    <scope>NUCLEOTIDE SEQUENCE [LARGE SCALE GENOMIC DNA]</scope>
    <source>
        <strain evidence="1 2">RmlP001</strain>
    </source>
</reference>
<dbReference type="Proteomes" id="UP000289411">
    <property type="component" value="Unassembled WGS sequence"/>
</dbReference>
<proteinExistence type="predicted"/>
<name>A0A4Q2R880_9HYPH</name>
<dbReference type="OrthoDB" id="9779797at2"/>
<dbReference type="InterPro" id="IPR021365">
    <property type="entry name" value="DUF2891"/>
</dbReference>